<gene>
    <name evidence="2" type="ORF">CELE_Y48A6C.8</name>
    <name evidence="2 4" type="ORF">Y48A6C.8</name>
</gene>
<dbReference type="Proteomes" id="UP000001940">
    <property type="component" value="Chromosome III"/>
</dbReference>
<keyword evidence="3" id="KW-1185">Reference proteome</keyword>
<name>I2HAI5_CAEEL</name>
<evidence type="ECO:0000256" key="1">
    <source>
        <dbReference type="SAM" id="MobiDB-lite"/>
    </source>
</evidence>
<evidence type="ECO:0000313" key="4">
    <source>
        <dbReference type="WormBase" id="Y48A6C.8"/>
    </source>
</evidence>
<dbReference type="AlphaFoldDB" id="I2HAI5"/>
<dbReference type="Bgee" id="WBGene00219394">
    <property type="expression patterns" value="Expressed in pharyngeal muscle cell (C elegans) and 2 other cell types or tissues"/>
</dbReference>
<dbReference type="KEGG" id="cel:CELE_Y48A6C.8"/>
<dbReference type="WormBase" id="Y48A6C.8">
    <property type="protein sequence ID" value="CE47562"/>
    <property type="gene ID" value="WBGene00219394"/>
</dbReference>
<dbReference type="GeneID" id="24105117"/>
<sequence length="47" mass="5373">MEDLKDPSSLKPYLPGSSGSSVGFERDSRFKDSSKNLNFLYPSFFFF</sequence>
<dbReference type="RefSeq" id="NP_001263728.1">
    <property type="nucleotide sequence ID" value="NM_001276799.1"/>
</dbReference>
<accession>I2HAI5</accession>
<dbReference type="AGR" id="WB:WBGene00219394"/>
<dbReference type="InParanoid" id="I2HAI5"/>
<dbReference type="HOGENOM" id="CLU_3175887_0_0_1"/>
<organism evidence="2 3">
    <name type="scientific">Caenorhabditis elegans</name>
    <dbReference type="NCBI Taxonomy" id="6239"/>
    <lineage>
        <taxon>Eukaryota</taxon>
        <taxon>Metazoa</taxon>
        <taxon>Ecdysozoa</taxon>
        <taxon>Nematoda</taxon>
        <taxon>Chromadorea</taxon>
        <taxon>Rhabditida</taxon>
        <taxon>Rhabditina</taxon>
        <taxon>Rhabditomorpha</taxon>
        <taxon>Rhabditoidea</taxon>
        <taxon>Rhabditidae</taxon>
        <taxon>Peloderinae</taxon>
        <taxon>Caenorhabditis</taxon>
    </lineage>
</organism>
<evidence type="ECO:0000313" key="2">
    <source>
        <dbReference type="EMBL" id="CCH63913.1"/>
    </source>
</evidence>
<proteinExistence type="predicted"/>
<evidence type="ECO:0000313" key="3">
    <source>
        <dbReference type="Proteomes" id="UP000001940"/>
    </source>
</evidence>
<feature type="region of interest" description="Disordered" evidence="1">
    <location>
        <begin position="1"/>
        <end position="24"/>
    </location>
</feature>
<protein>
    <submittedName>
        <fullName evidence="2">Uncharacterized protein</fullName>
    </submittedName>
</protein>
<dbReference type="CTD" id="24105117"/>
<dbReference type="SMR" id="I2HAI5"/>
<reference evidence="2 3" key="1">
    <citation type="journal article" date="1998" name="Science">
        <title>Genome sequence of the nematode C. elegans: a platform for investigating biology.</title>
        <authorList>
            <consortium name="The C. elegans sequencing consortium"/>
            <person name="Sulson J.E."/>
            <person name="Waterston R."/>
        </authorList>
    </citation>
    <scope>NUCLEOTIDE SEQUENCE [LARGE SCALE GENOMIC DNA]</scope>
    <source>
        <strain evidence="2 3">Bristol N2</strain>
    </source>
</reference>
<dbReference type="EMBL" id="BX284603">
    <property type="protein sequence ID" value="CCH63913.1"/>
    <property type="molecule type" value="Genomic_DNA"/>
</dbReference>
<dbReference type="PaxDb" id="6239-Y48A6C.8"/>